<dbReference type="PRINTS" id="PR00320">
    <property type="entry name" value="GPROTEINBRPT"/>
</dbReference>
<evidence type="ECO:0000256" key="1">
    <source>
        <dbReference type="ARBA" id="ARBA00022574"/>
    </source>
</evidence>
<dbReference type="InParanoid" id="A0A0C3PIT3"/>
<dbReference type="Pfam" id="PF24883">
    <property type="entry name" value="NPHP3_N"/>
    <property type="match status" value="1"/>
</dbReference>
<feature type="domain" description="NACHT" evidence="4">
    <location>
        <begin position="67"/>
        <end position="216"/>
    </location>
</feature>
<name>A0A0C3PIT3_PISTI</name>
<evidence type="ECO:0000256" key="3">
    <source>
        <dbReference type="PROSITE-ProRule" id="PRU00221"/>
    </source>
</evidence>
<dbReference type="InterPro" id="IPR001680">
    <property type="entry name" value="WD40_rpt"/>
</dbReference>
<dbReference type="SUPFAM" id="SSF52540">
    <property type="entry name" value="P-loop containing nucleoside triphosphate hydrolases"/>
    <property type="match status" value="1"/>
</dbReference>
<dbReference type="PANTHER" id="PTHR19848:SF8">
    <property type="entry name" value="F-BOX AND WD REPEAT DOMAIN CONTAINING 7"/>
    <property type="match status" value="1"/>
</dbReference>
<dbReference type="Gene3D" id="2.130.10.10">
    <property type="entry name" value="YVTN repeat-like/Quinoprotein amine dehydrogenase"/>
    <property type="match status" value="3"/>
</dbReference>
<dbReference type="InterPro" id="IPR019775">
    <property type="entry name" value="WD40_repeat_CS"/>
</dbReference>
<dbReference type="PANTHER" id="PTHR19848">
    <property type="entry name" value="WD40 REPEAT PROTEIN"/>
    <property type="match status" value="1"/>
</dbReference>
<dbReference type="AlphaFoldDB" id="A0A0C3PIT3"/>
<proteinExistence type="predicted"/>
<dbReference type="Pfam" id="PF00400">
    <property type="entry name" value="WD40"/>
    <property type="match status" value="5"/>
</dbReference>
<evidence type="ECO:0000259" key="4">
    <source>
        <dbReference type="PROSITE" id="PS50837"/>
    </source>
</evidence>
<keyword evidence="2" id="KW-0677">Repeat</keyword>
<feature type="repeat" description="WD" evidence="3">
    <location>
        <begin position="689"/>
        <end position="730"/>
    </location>
</feature>
<keyword evidence="1 3" id="KW-0853">WD repeat</keyword>
<dbReference type="PROSITE" id="PS50837">
    <property type="entry name" value="NACHT"/>
    <property type="match status" value="1"/>
</dbReference>
<reference evidence="5 6" key="1">
    <citation type="submission" date="2014-04" db="EMBL/GenBank/DDBJ databases">
        <authorList>
            <consortium name="DOE Joint Genome Institute"/>
            <person name="Kuo A."/>
            <person name="Kohler A."/>
            <person name="Costa M.D."/>
            <person name="Nagy L.G."/>
            <person name="Floudas D."/>
            <person name="Copeland A."/>
            <person name="Barry K.W."/>
            <person name="Cichocki N."/>
            <person name="Veneault-Fourrey C."/>
            <person name="LaButti K."/>
            <person name="Lindquist E.A."/>
            <person name="Lipzen A."/>
            <person name="Lundell T."/>
            <person name="Morin E."/>
            <person name="Murat C."/>
            <person name="Sun H."/>
            <person name="Tunlid A."/>
            <person name="Henrissat B."/>
            <person name="Grigoriev I.V."/>
            <person name="Hibbett D.S."/>
            <person name="Martin F."/>
            <person name="Nordberg H.P."/>
            <person name="Cantor M.N."/>
            <person name="Hua S.X."/>
        </authorList>
    </citation>
    <scope>NUCLEOTIDE SEQUENCE [LARGE SCALE GENOMIC DNA]</scope>
    <source>
        <strain evidence="5 6">Marx 270</strain>
    </source>
</reference>
<keyword evidence="6" id="KW-1185">Reference proteome</keyword>
<dbReference type="PROSITE" id="PS50082">
    <property type="entry name" value="WD_REPEATS_2"/>
    <property type="match status" value="5"/>
</dbReference>
<dbReference type="Gene3D" id="3.40.50.300">
    <property type="entry name" value="P-loop containing nucleotide triphosphate hydrolases"/>
    <property type="match status" value="1"/>
</dbReference>
<evidence type="ECO:0000313" key="5">
    <source>
        <dbReference type="EMBL" id="KIO14040.1"/>
    </source>
</evidence>
<sequence length="850" mass="93988">MQQYRDRTARDIHVNTYRILEDLNLDGMAYVGGAGLNTTKRCLDGTRKETLQEIINWINDPAVDAPRVLWLHGQAGRGKSAIAHTIASWIKDVGGFGSCFCFARDRQDEHREEKILTTIARDLADRDPSFRRALADAVAKDHSLKTTPDVMRQWQQLILEPLSKVDGEIVGNVVLVIDALDESGSVKSRKHILSLLSSTATACLPSNFRILLTSRPLQDIRRALGSTQRVKVTSLDDISSVSAERDIRLYVSSELAELPEIGDTEIQKIAENSSGLFEWARLVCEFIEPNKPGRTVMERYNEVMSHRYGEGGALLDIMYRTILEDTVPKDRTSLARFGSVMQQIMLTTMPLRLDTLNEMRRHFPREDDHFDVTIILEFMAPLLSGIADRCSVVRPLHASFYDFLGDQSRSEDYFVGAPSMHGLLAFASLHTLCSELKFNICKLESSYSGNSEVVNLQERISKHISQNLSYSCQYWGHHLQRTDFDSELATLVEAVIGCEKLLFWLETLSLLSELGHVTSALASTIAWLQNGFEDTMALAQDGIKFLHNFGRIISHSTPHLYISALPFTPSATMFSRMLMPKFSCFVGLSIGQLKEWPVAQLTLAGHTGSVLSVGFSSDGKRIVSGSTDNTVRIWDAERGAQIGGPLEGHTGSVLSVGFSSDGKKIVSGSADQTVRVWDAERGVQIGCPLMGHTGSVLSVGFSSDGKRIVSGSTDNTVRVWDAEKGVQIDCPLERHTGSVNSVGFSSDGKRIRIVSGSADKTVRVWDAERSVQIGGPFKGHTDKVLSVGFSSDVKRIFSGSQDKTMRIWDAHGYESGQSGWAAYNTEGVSHPSHTITCEYYLLAMYLTLLS</sequence>
<dbReference type="PROSITE" id="PS50294">
    <property type="entry name" value="WD_REPEATS_REGION"/>
    <property type="match status" value="5"/>
</dbReference>
<protein>
    <recommendedName>
        <fullName evidence="4">NACHT domain-containing protein</fullName>
    </recommendedName>
</protein>
<evidence type="ECO:0000313" key="6">
    <source>
        <dbReference type="Proteomes" id="UP000054217"/>
    </source>
</evidence>
<reference evidence="6" key="2">
    <citation type="submission" date="2015-01" db="EMBL/GenBank/DDBJ databases">
        <title>Evolutionary Origins and Diversification of the Mycorrhizal Mutualists.</title>
        <authorList>
            <consortium name="DOE Joint Genome Institute"/>
            <consortium name="Mycorrhizal Genomics Consortium"/>
            <person name="Kohler A."/>
            <person name="Kuo A."/>
            <person name="Nagy L.G."/>
            <person name="Floudas D."/>
            <person name="Copeland A."/>
            <person name="Barry K.W."/>
            <person name="Cichocki N."/>
            <person name="Veneault-Fourrey C."/>
            <person name="LaButti K."/>
            <person name="Lindquist E.A."/>
            <person name="Lipzen A."/>
            <person name="Lundell T."/>
            <person name="Morin E."/>
            <person name="Murat C."/>
            <person name="Riley R."/>
            <person name="Ohm R."/>
            <person name="Sun H."/>
            <person name="Tunlid A."/>
            <person name="Henrissat B."/>
            <person name="Grigoriev I.V."/>
            <person name="Hibbett D.S."/>
            <person name="Martin F."/>
        </authorList>
    </citation>
    <scope>NUCLEOTIDE SEQUENCE [LARGE SCALE GENOMIC DNA]</scope>
    <source>
        <strain evidence="6">Marx 270</strain>
    </source>
</reference>
<dbReference type="InterPro" id="IPR056884">
    <property type="entry name" value="NPHP3-like_N"/>
</dbReference>
<dbReference type="PROSITE" id="PS00678">
    <property type="entry name" value="WD_REPEATS_1"/>
    <property type="match status" value="1"/>
</dbReference>
<feature type="repeat" description="WD" evidence="3">
    <location>
        <begin position="603"/>
        <end position="644"/>
    </location>
</feature>
<dbReference type="Proteomes" id="UP000054217">
    <property type="component" value="Unassembled WGS sequence"/>
</dbReference>
<dbReference type="InterPro" id="IPR007111">
    <property type="entry name" value="NACHT_NTPase"/>
</dbReference>
<feature type="repeat" description="WD" evidence="3">
    <location>
        <begin position="777"/>
        <end position="809"/>
    </location>
</feature>
<accession>A0A0C3PIT3</accession>
<gene>
    <name evidence="5" type="ORF">M404DRAFT_121545</name>
</gene>
<organism evidence="5 6">
    <name type="scientific">Pisolithus tinctorius Marx 270</name>
    <dbReference type="NCBI Taxonomy" id="870435"/>
    <lineage>
        <taxon>Eukaryota</taxon>
        <taxon>Fungi</taxon>
        <taxon>Dikarya</taxon>
        <taxon>Basidiomycota</taxon>
        <taxon>Agaricomycotina</taxon>
        <taxon>Agaricomycetes</taxon>
        <taxon>Agaricomycetidae</taxon>
        <taxon>Boletales</taxon>
        <taxon>Sclerodermatineae</taxon>
        <taxon>Pisolithaceae</taxon>
        <taxon>Pisolithus</taxon>
    </lineage>
</organism>
<dbReference type="InterPro" id="IPR036322">
    <property type="entry name" value="WD40_repeat_dom_sf"/>
</dbReference>
<feature type="repeat" description="WD" evidence="3">
    <location>
        <begin position="646"/>
        <end position="678"/>
    </location>
</feature>
<dbReference type="CDD" id="cd00200">
    <property type="entry name" value="WD40"/>
    <property type="match status" value="1"/>
</dbReference>
<feature type="repeat" description="WD" evidence="3">
    <location>
        <begin position="732"/>
        <end position="766"/>
    </location>
</feature>
<dbReference type="HOGENOM" id="CLU_000288_6_0_1"/>
<dbReference type="InterPro" id="IPR027417">
    <property type="entry name" value="P-loop_NTPase"/>
</dbReference>
<dbReference type="InterPro" id="IPR020472">
    <property type="entry name" value="WD40_PAC1"/>
</dbReference>
<dbReference type="SUPFAM" id="SSF50978">
    <property type="entry name" value="WD40 repeat-like"/>
    <property type="match status" value="1"/>
</dbReference>
<dbReference type="OrthoDB" id="163438at2759"/>
<dbReference type="InterPro" id="IPR015943">
    <property type="entry name" value="WD40/YVTN_repeat-like_dom_sf"/>
</dbReference>
<evidence type="ECO:0000256" key="2">
    <source>
        <dbReference type="ARBA" id="ARBA00022737"/>
    </source>
</evidence>
<dbReference type="SMART" id="SM00320">
    <property type="entry name" value="WD40"/>
    <property type="match status" value="5"/>
</dbReference>
<dbReference type="EMBL" id="KN831945">
    <property type="protein sequence ID" value="KIO14040.1"/>
    <property type="molecule type" value="Genomic_DNA"/>
</dbReference>
<dbReference type="STRING" id="870435.A0A0C3PIT3"/>